<comment type="subcellular location">
    <subcellularLocation>
        <location evidence="1">Cell outer membrane</location>
        <topology evidence="1">Multi-pass membrane protein</topology>
    </subcellularLocation>
</comment>
<dbReference type="InterPro" id="IPR036942">
    <property type="entry name" value="Beta-barrel_TonB_sf"/>
</dbReference>
<evidence type="ECO:0000256" key="5">
    <source>
        <dbReference type="ARBA" id="ARBA00022729"/>
    </source>
</evidence>
<gene>
    <name evidence="12" type="ORF">GALL_126530</name>
</gene>
<organism evidence="12">
    <name type="scientific">mine drainage metagenome</name>
    <dbReference type="NCBI Taxonomy" id="410659"/>
    <lineage>
        <taxon>unclassified sequences</taxon>
        <taxon>metagenomes</taxon>
        <taxon>ecological metagenomes</taxon>
    </lineage>
</organism>
<feature type="domain" description="TonB-dependent receptor plug" evidence="11">
    <location>
        <begin position="78"/>
        <end position="194"/>
    </location>
</feature>
<comment type="caution">
    <text evidence="12">The sequence shown here is derived from an EMBL/GenBank/DDBJ whole genome shotgun (WGS) entry which is preliminary data.</text>
</comment>
<evidence type="ECO:0000313" key="12">
    <source>
        <dbReference type="EMBL" id="OIR05341.1"/>
    </source>
</evidence>
<accession>A0A1J5SMM9</accession>
<evidence type="ECO:0000256" key="10">
    <source>
        <dbReference type="SAM" id="MobiDB-lite"/>
    </source>
</evidence>
<keyword evidence="7" id="KW-0406">Ion transport</keyword>
<evidence type="ECO:0000256" key="7">
    <source>
        <dbReference type="ARBA" id="ARBA00023065"/>
    </source>
</evidence>
<evidence type="ECO:0000256" key="6">
    <source>
        <dbReference type="ARBA" id="ARBA00023004"/>
    </source>
</evidence>
<evidence type="ECO:0000256" key="1">
    <source>
        <dbReference type="ARBA" id="ARBA00004571"/>
    </source>
</evidence>
<keyword evidence="2" id="KW-0813">Transport</keyword>
<dbReference type="AlphaFoldDB" id="A0A1J5SMM9"/>
<keyword evidence="4" id="KW-0812">Transmembrane</keyword>
<evidence type="ECO:0000256" key="3">
    <source>
        <dbReference type="ARBA" id="ARBA00022496"/>
    </source>
</evidence>
<keyword evidence="12" id="KW-0675">Receptor</keyword>
<evidence type="ECO:0000256" key="4">
    <source>
        <dbReference type="ARBA" id="ARBA00022692"/>
    </source>
</evidence>
<evidence type="ECO:0000256" key="8">
    <source>
        <dbReference type="ARBA" id="ARBA00023136"/>
    </source>
</evidence>
<evidence type="ECO:0000256" key="2">
    <source>
        <dbReference type="ARBA" id="ARBA00022448"/>
    </source>
</evidence>
<reference evidence="12" key="1">
    <citation type="submission" date="2016-10" db="EMBL/GenBank/DDBJ databases">
        <title>Sequence of Gallionella enrichment culture.</title>
        <authorList>
            <person name="Poehlein A."/>
            <person name="Muehling M."/>
            <person name="Daniel R."/>
        </authorList>
    </citation>
    <scope>NUCLEOTIDE SEQUENCE</scope>
</reference>
<dbReference type="Gene3D" id="2.40.170.20">
    <property type="entry name" value="TonB-dependent receptor, beta-barrel domain"/>
    <property type="match status" value="2"/>
</dbReference>
<evidence type="ECO:0000256" key="9">
    <source>
        <dbReference type="ARBA" id="ARBA00023237"/>
    </source>
</evidence>
<dbReference type="PANTHER" id="PTHR32552">
    <property type="entry name" value="FERRICHROME IRON RECEPTOR-RELATED"/>
    <property type="match status" value="1"/>
</dbReference>
<dbReference type="GO" id="GO:0009279">
    <property type="term" value="C:cell outer membrane"/>
    <property type="evidence" value="ECO:0007669"/>
    <property type="project" value="UniProtKB-SubCell"/>
</dbReference>
<keyword evidence="9" id="KW-0998">Cell outer membrane</keyword>
<dbReference type="InterPro" id="IPR012910">
    <property type="entry name" value="Plug_dom"/>
</dbReference>
<dbReference type="Pfam" id="PF07715">
    <property type="entry name" value="Plug"/>
    <property type="match status" value="1"/>
</dbReference>
<sequence>MDIHKTQRYLLASLFALAVGSSLGWSQSVTPKDSKTDDSLSSASDDQTITLDPFTVTAVNEGYEAVDTLGGARVKTKLIDTPSSISVITKKFLSDLNITNAQDLFAYTTGTDVAGLNGTYSGIAARGFGVAQAGESARLANPGGADRARGLTAMDNTRNYFISEIPWDSYNISRVDISRGPNSFLFGVGSPSGIANVSTNEALFKDEGSFQAQVGSFGSTRESLDYNKVLIPKELGLRLDLVNDDTHYQQDPAFNHTKRLYAAVRFDPKALSTRTSHMKIELNYEAGTGLSNNPRELPPLDYISGYFSGSVNKAGYNPWTFDAKNQTGVGGNYYAANAGPWVNNGDIHYAWGGPTYYYNAGNGQLLQAIQGHAGGNMANATSIIGGSAIGGMAGGVSNVYHLYTNGFSMYAQNVNATNPNLYPGANAGTVTYLDKTLSDPSIFDFYNKLIDGPNKREWQGWNAFNATVEESLFNGHIAIQATADHQAYHRGQEGLLLSNMSPYISVNLDQYSLTYPNWISGSSTNPYEGMPFIANDTGGGGNSTSYIHDNYQVTAYGKLDFSEVLQNKELAKILGHHELTLLGGSYDMKQDQRDWATYATDPSFGQAVGAGTSLANNGISWVALLGPSLVNRSTAAGLNLSNLSTHVVPTSGNVSMWNGTWNQPSVNPNATWTYTDSTGATVNTTQLNNPANYMGYTPTYANVLNSTNNIDKLYTSGALSDQKISSLAVMYQGYLLDNTVIPEFGFRRDSVLQRGNQAPMLPGNNLVDMNYNLTDPGAKITTNSTSYGVALHLPKSIRAHLPGDTDVSLYYFHGNNETPQVRYSIDGSALPSENGKTDDYTVRVDTLNGRATLKVTMFKTLDNNAAASYGQPLGAAGWLIDSLPSWTLTMGALGELGAHQPANPWSDWNNNSWIWNWGAQNPQVADQVGAAIQQYFPKLFPQSYWDQYGMGVNVAAIQSGDWAHILSNGQEPLPWNINNTHTIHGVSPTIDQNLESKGYEIEGTFRPVPNWDLTFNASKMKAWQTSLGADASDYLNQMANVWLQTPVGMTAEWGYLNPAGAMKQQFLTGLWAPYLTQVALTGTQQPELSQWNFRGASNYHFDRGTLKGFNVGAAVRWQDAPIIGYGIKQSTIFGQSAWINDTNHPLYGVAETHVDLWVGYERKLTSSINWKIQLNFRNLGEKPHLVPVTAEPDGSYAQERIAEGQIVDLSTTLSF</sequence>
<protein>
    <submittedName>
        <fullName evidence="12">Catecholate siderophore receptor Fiu</fullName>
    </submittedName>
</protein>
<feature type="region of interest" description="Disordered" evidence="10">
    <location>
        <begin position="25"/>
        <end position="44"/>
    </location>
</feature>
<keyword evidence="8" id="KW-0472">Membrane</keyword>
<evidence type="ECO:0000259" key="11">
    <source>
        <dbReference type="Pfam" id="PF07715"/>
    </source>
</evidence>
<dbReference type="SUPFAM" id="SSF56935">
    <property type="entry name" value="Porins"/>
    <property type="match status" value="1"/>
</dbReference>
<keyword evidence="6" id="KW-0408">Iron</keyword>
<keyword evidence="3" id="KW-0410">Iron transport</keyword>
<proteinExistence type="predicted"/>
<dbReference type="GO" id="GO:0015344">
    <property type="term" value="F:siderophore uptake transmembrane transporter activity"/>
    <property type="evidence" value="ECO:0007669"/>
    <property type="project" value="TreeGrafter"/>
</dbReference>
<keyword evidence="5" id="KW-0732">Signal</keyword>
<name>A0A1J5SMM9_9ZZZZ</name>
<dbReference type="PANTHER" id="PTHR32552:SF68">
    <property type="entry name" value="FERRICHROME OUTER MEMBRANE TRANSPORTER_PHAGE RECEPTOR"/>
    <property type="match status" value="1"/>
</dbReference>
<dbReference type="EMBL" id="MLJW01000051">
    <property type="protein sequence ID" value="OIR05341.1"/>
    <property type="molecule type" value="Genomic_DNA"/>
</dbReference>
<dbReference type="InterPro" id="IPR039426">
    <property type="entry name" value="TonB-dep_rcpt-like"/>
</dbReference>